<comment type="similarity">
    <text evidence="2 10">Belongs to the mitochondrial carrier (TC 2.A.29) family.</text>
</comment>
<evidence type="ECO:0000256" key="1">
    <source>
        <dbReference type="ARBA" id="ARBA00004374"/>
    </source>
</evidence>
<keyword evidence="8 9" id="KW-0472">Membrane</keyword>
<name>A0A9X6RLM5_HYPEX</name>
<evidence type="ECO:0000256" key="9">
    <source>
        <dbReference type="PROSITE-ProRule" id="PRU00282"/>
    </source>
</evidence>
<evidence type="ECO:0000256" key="7">
    <source>
        <dbReference type="ARBA" id="ARBA00023128"/>
    </source>
</evidence>
<feature type="repeat" description="Solcar" evidence="9">
    <location>
        <begin position="178"/>
        <end position="266"/>
    </location>
</feature>
<dbReference type="PROSITE" id="PS50920">
    <property type="entry name" value="SOLCAR"/>
    <property type="match status" value="1"/>
</dbReference>
<evidence type="ECO:0000256" key="4">
    <source>
        <dbReference type="ARBA" id="ARBA00022737"/>
    </source>
</evidence>
<keyword evidence="13" id="KW-1185">Reference proteome</keyword>
<gene>
    <name evidence="12" type="ORF">BV898_16453</name>
</gene>
<evidence type="ECO:0000256" key="8">
    <source>
        <dbReference type="ARBA" id="ARBA00023136"/>
    </source>
</evidence>
<dbReference type="Gene3D" id="1.50.40.10">
    <property type="entry name" value="Mitochondrial carrier domain"/>
    <property type="match status" value="1"/>
</dbReference>
<evidence type="ECO:0000256" key="6">
    <source>
        <dbReference type="ARBA" id="ARBA00022989"/>
    </source>
</evidence>
<dbReference type="Proteomes" id="UP000192578">
    <property type="component" value="Unassembled WGS sequence"/>
</dbReference>
<feature type="transmembrane region" description="Helical" evidence="11">
    <location>
        <begin position="238"/>
        <end position="260"/>
    </location>
</feature>
<keyword evidence="5" id="KW-1000">Mitochondrion outer membrane</keyword>
<protein>
    <submittedName>
        <fullName evidence="12">Mitochondrial carrier-like protein 2</fullName>
    </submittedName>
</protein>
<evidence type="ECO:0000256" key="3">
    <source>
        <dbReference type="ARBA" id="ARBA00022692"/>
    </source>
</evidence>
<comment type="caution">
    <text evidence="12">The sequence shown here is derived from an EMBL/GenBank/DDBJ whole genome shotgun (WGS) entry which is preliminary data.</text>
</comment>
<evidence type="ECO:0000313" key="13">
    <source>
        <dbReference type="Proteomes" id="UP000192578"/>
    </source>
</evidence>
<proteinExistence type="inferred from homology"/>
<keyword evidence="7" id="KW-0496">Mitochondrion</keyword>
<dbReference type="OrthoDB" id="10253709at2759"/>
<keyword evidence="6 11" id="KW-1133">Transmembrane helix</keyword>
<comment type="subcellular location">
    <subcellularLocation>
        <location evidence="1">Mitochondrion outer membrane</location>
        <topology evidence="1">Multi-pass membrane protein</topology>
    </subcellularLocation>
</comment>
<keyword evidence="10" id="KW-0813">Transport</keyword>
<evidence type="ECO:0000256" key="10">
    <source>
        <dbReference type="RuleBase" id="RU000488"/>
    </source>
</evidence>
<dbReference type="InterPro" id="IPR023395">
    <property type="entry name" value="MCP_dom_sf"/>
</dbReference>
<keyword evidence="4" id="KW-0677">Repeat</keyword>
<dbReference type="InterPro" id="IPR018108">
    <property type="entry name" value="MCP_transmembrane"/>
</dbReference>
<dbReference type="AlphaFoldDB" id="A0A9X6RLM5"/>
<dbReference type="SUPFAM" id="SSF103506">
    <property type="entry name" value="Mitochondrial carrier"/>
    <property type="match status" value="1"/>
</dbReference>
<organism evidence="12 13">
    <name type="scientific">Hypsibius exemplaris</name>
    <name type="common">Freshwater tardigrade</name>
    <dbReference type="NCBI Taxonomy" id="2072580"/>
    <lineage>
        <taxon>Eukaryota</taxon>
        <taxon>Metazoa</taxon>
        <taxon>Ecdysozoa</taxon>
        <taxon>Tardigrada</taxon>
        <taxon>Eutardigrada</taxon>
        <taxon>Parachela</taxon>
        <taxon>Hypsibioidea</taxon>
        <taxon>Hypsibiidae</taxon>
        <taxon>Hypsibius</taxon>
    </lineage>
</organism>
<evidence type="ECO:0000313" key="12">
    <source>
        <dbReference type="EMBL" id="OWA51997.1"/>
    </source>
</evidence>
<dbReference type="Pfam" id="PF00153">
    <property type="entry name" value="Mito_carr"/>
    <property type="match status" value="1"/>
</dbReference>
<sequence>MAHDQPAVILHELLHEVNPPNRTHAYDRATSATIPDAKDEEAVVRAARFDMVVRWAIYGGQVAASTALFHPFACARVLMDLGYEPVAPTLSRTLFGKPCLVLPNITSYVRFMRNRDGRGALWRGFGANFCGVLVGNLTNDIAYHLVDEFIKRKVRSSPRKAWSVFVVAHQENARYSPADFAEDLTKEVLARTAGLTLAYPFQVVFLRVVSQFVWKERVYTGLSDSFLQIYRQEGIRGLYSGFVPFMVSEIGALVLVWIAAYAFRSVVTGDRIWLTIFRFAADYMMRTVLYPFKLVGRMMAISPAPLKIVSPPLLPKFAHWRDCFAYLKMQNSLMRGSNIFMRIVNVDKFATASGKPGSGADSSSSTFAESVASSLEKASRVGRRLPSEPVIAASIRAGGFSEHGKGARFSAFGGFRTSF</sequence>
<reference evidence="13" key="1">
    <citation type="submission" date="2017-01" db="EMBL/GenBank/DDBJ databases">
        <title>Comparative genomics of anhydrobiosis in the tardigrade Hypsibius dujardini.</title>
        <authorList>
            <person name="Yoshida Y."/>
            <person name="Koutsovoulos G."/>
            <person name="Laetsch D."/>
            <person name="Stevens L."/>
            <person name="Kumar S."/>
            <person name="Horikawa D."/>
            <person name="Ishino K."/>
            <person name="Komine S."/>
            <person name="Tomita M."/>
            <person name="Blaxter M."/>
            <person name="Arakawa K."/>
        </authorList>
    </citation>
    <scope>NUCLEOTIDE SEQUENCE [LARGE SCALE GENOMIC DNA]</scope>
    <source>
        <strain evidence="13">Z151</strain>
    </source>
</reference>
<dbReference type="EMBL" id="MTYJ01000247">
    <property type="protein sequence ID" value="OWA51997.1"/>
    <property type="molecule type" value="Genomic_DNA"/>
</dbReference>
<evidence type="ECO:0000256" key="2">
    <source>
        <dbReference type="ARBA" id="ARBA00006375"/>
    </source>
</evidence>
<accession>A0A9X6RLM5</accession>
<keyword evidence="3 9" id="KW-0812">Transmembrane</keyword>
<evidence type="ECO:0000256" key="11">
    <source>
        <dbReference type="SAM" id="Phobius"/>
    </source>
</evidence>
<evidence type="ECO:0000256" key="5">
    <source>
        <dbReference type="ARBA" id="ARBA00022787"/>
    </source>
</evidence>
<dbReference type="GO" id="GO:0005741">
    <property type="term" value="C:mitochondrial outer membrane"/>
    <property type="evidence" value="ECO:0007669"/>
    <property type="project" value="UniProtKB-SubCell"/>
</dbReference>
<dbReference type="PANTHER" id="PTHR10780:SF18">
    <property type="entry name" value="LD43650P"/>
    <property type="match status" value="1"/>
</dbReference>
<dbReference type="PANTHER" id="PTHR10780">
    <property type="entry name" value="MITOCHONDRIAL CARRIER HOMOLOG"/>
    <property type="match status" value="1"/>
</dbReference>